<gene>
    <name evidence="2" type="ORF">IAC43_09385</name>
</gene>
<dbReference type="Proteomes" id="UP000824160">
    <property type="component" value="Unassembled WGS sequence"/>
</dbReference>
<reference evidence="2" key="1">
    <citation type="submission" date="2020-10" db="EMBL/GenBank/DDBJ databases">
        <authorList>
            <person name="Gilroy R."/>
        </authorList>
    </citation>
    <scope>NUCLEOTIDE SEQUENCE</scope>
    <source>
        <strain evidence="2">ChiBcec7-5410</strain>
    </source>
</reference>
<feature type="domain" description="N-acetyltransferase" evidence="1">
    <location>
        <begin position="2"/>
        <end position="164"/>
    </location>
</feature>
<dbReference type="PANTHER" id="PTHR43415:SF5">
    <property type="entry name" value="ACETYLTRANSFERASE"/>
    <property type="match status" value="1"/>
</dbReference>
<dbReference type="InterPro" id="IPR016181">
    <property type="entry name" value="Acyl_CoA_acyltransferase"/>
</dbReference>
<proteinExistence type="predicted"/>
<dbReference type="PROSITE" id="PS51186">
    <property type="entry name" value="GNAT"/>
    <property type="match status" value="1"/>
</dbReference>
<dbReference type="SUPFAM" id="SSF55729">
    <property type="entry name" value="Acyl-CoA N-acyltransferases (Nat)"/>
    <property type="match status" value="1"/>
</dbReference>
<evidence type="ECO:0000313" key="3">
    <source>
        <dbReference type="Proteomes" id="UP000824160"/>
    </source>
</evidence>
<dbReference type="PANTHER" id="PTHR43415">
    <property type="entry name" value="SPERMIDINE N(1)-ACETYLTRANSFERASE"/>
    <property type="match status" value="1"/>
</dbReference>
<dbReference type="GO" id="GO:0016747">
    <property type="term" value="F:acyltransferase activity, transferring groups other than amino-acyl groups"/>
    <property type="evidence" value="ECO:0007669"/>
    <property type="project" value="InterPro"/>
</dbReference>
<dbReference type="EMBL" id="DVLW01000257">
    <property type="protein sequence ID" value="HIT95386.1"/>
    <property type="molecule type" value="Genomic_DNA"/>
</dbReference>
<dbReference type="Pfam" id="PF00583">
    <property type="entry name" value="Acetyltransf_1"/>
    <property type="match status" value="1"/>
</dbReference>
<accession>A0A9D1H8U8</accession>
<name>A0A9D1H8U8_9FIRM</name>
<sequence>MLRLRPYKKCDAKVIAGWIKDEVSFRKWSADRYEKYPVSDVDINNHYEAAAFSDAFFPMTAFDETGVVGHLIMRFTDEEKRILRFGFIIIDDSKRGMGYGKEMLKLSLQYAFEILKADKVTLGVFENNESAYYCYKAAGFKDVILETPESYHIFNEEWKCLELETERNNS</sequence>
<protein>
    <submittedName>
        <fullName evidence="2">GNAT family N-acetyltransferase</fullName>
    </submittedName>
</protein>
<comment type="caution">
    <text evidence="2">The sequence shown here is derived from an EMBL/GenBank/DDBJ whole genome shotgun (WGS) entry which is preliminary data.</text>
</comment>
<reference evidence="2" key="2">
    <citation type="journal article" date="2021" name="PeerJ">
        <title>Extensive microbial diversity within the chicken gut microbiome revealed by metagenomics and culture.</title>
        <authorList>
            <person name="Gilroy R."/>
            <person name="Ravi A."/>
            <person name="Getino M."/>
            <person name="Pursley I."/>
            <person name="Horton D.L."/>
            <person name="Alikhan N.F."/>
            <person name="Baker D."/>
            <person name="Gharbi K."/>
            <person name="Hall N."/>
            <person name="Watson M."/>
            <person name="Adriaenssens E.M."/>
            <person name="Foster-Nyarko E."/>
            <person name="Jarju S."/>
            <person name="Secka A."/>
            <person name="Antonio M."/>
            <person name="Oren A."/>
            <person name="Chaudhuri R.R."/>
            <person name="La Ragione R."/>
            <person name="Hildebrand F."/>
            <person name="Pallen M.J."/>
        </authorList>
    </citation>
    <scope>NUCLEOTIDE SEQUENCE</scope>
    <source>
        <strain evidence="2">ChiBcec7-5410</strain>
    </source>
</reference>
<dbReference type="CDD" id="cd04301">
    <property type="entry name" value="NAT_SF"/>
    <property type="match status" value="1"/>
</dbReference>
<organism evidence="2 3">
    <name type="scientific">Candidatus Faecivivens stercoripullorum</name>
    <dbReference type="NCBI Taxonomy" id="2840805"/>
    <lineage>
        <taxon>Bacteria</taxon>
        <taxon>Bacillati</taxon>
        <taxon>Bacillota</taxon>
        <taxon>Clostridia</taxon>
        <taxon>Eubacteriales</taxon>
        <taxon>Oscillospiraceae</taxon>
        <taxon>Oscillospiraceae incertae sedis</taxon>
        <taxon>Candidatus Faecivivens</taxon>
    </lineage>
</organism>
<dbReference type="Gene3D" id="3.40.630.30">
    <property type="match status" value="1"/>
</dbReference>
<dbReference type="AlphaFoldDB" id="A0A9D1H8U8"/>
<evidence type="ECO:0000313" key="2">
    <source>
        <dbReference type="EMBL" id="HIT95386.1"/>
    </source>
</evidence>
<dbReference type="InterPro" id="IPR000182">
    <property type="entry name" value="GNAT_dom"/>
</dbReference>
<evidence type="ECO:0000259" key="1">
    <source>
        <dbReference type="PROSITE" id="PS51186"/>
    </source>
</evidence>